<dbReference type="RefSeq" id="YP_010771336.1">
    <property type="nucleotide sequence ID" value="NC_074559.1"/>
</dbReference>
<sequence>MRTRTDSDPPHTGSLHVYVYCTNPPSTVDYGTVTWLQRGHHGKICDEPSWGSRWRANGHGIRPMKTCYHDQYDTSSYGSPMRVQTDSVHSVDQSTPEIWRAFSWSADTVSTDVVYAQAVDAGPIDSGHYDRWQAVKPTLETRASLAVFLYELREISSLWNLLPRKHLSRKGRSITNWRDVLNYANDLHLNYNFGWKPFLSDVASTFRGVDSFERRYMRYLKYIDKELVRRFRDTPTVESLNREYTYGPNPFYTVVWKGTRTSQYASAFDFTYNSPYATGDGSAWRRWADTLGLNLNPSTIWAVLPWSFVVDWFVDVGGMLKSTEDDWMQTAITIHQGCYSRRLYGELSLAMRAAYGGVTLPEIKISFAQYIRCLGLPHFSSSSSLDADKIRLGASLLYGRL</sequence>
<proteinExistence type="inferred from homology"/>
<evidence type="ECO:0000313" key="7">
    <source>
        <dbReference type="Proteomes" id="UP000680444"/>
    </source>
</evidence>
<keyword evidence="3" id="KW-0946">Virion</keyword>
<organism evidence="6 7">
    <name type="scientific">ssRNA phage SRR7976310_9</name>
    <dbReference type="NCBI Taxonomy" id="2786687"/>
    <lineage>
        <taxon>Viruses</taxon>
        <taxon>Riboviria</taxon>
        <taxon>Orthornavirae</taxon>
        <taxon>Lenarviricota</taxon>
        <taxon>Leviviricetes</taxon>
        <taxon>Winunavirus</taxon>
        <taxon>Winunavirus sp. 'asiadaptatum'</taxon>
    </lineage>
</organism>
<dbReference type="Proteomes" id="UP000680444">
    <property type="component" value="Segment"/>
</dbReference>
<keyword evidence="2" id="KW-1161">Viral attachment to host cell</keyword>
<dbReference type="EMBL" id="BK014188">
    <property type="protein sequence ID" value="DAD52727.1"/>
    <property type="molecule type" value="Genomic_RNA"/>
</dbReference>
<evidence type="ECO:0000256" key="4">
    <source>
        <dbReference type="ARBA" id="ARBA00023296"/>
    </source>
</evidence>
<keyword evidence="4" id="KW-1160">Virus entry into host cell</keyword>
<evidence type="ECO:0000256" key="2">
    <source>
        <dbReference type="ARBA" id="ARBA00022804"/>
    </source>
</evidence>
<accession>A0A8S5L5L4</accession>
<dbReference type="InterPro" id="IPR005563">
    <property type="entry name" value="A_protein"/>
</dbReference>
<gene>
    <name evidence="6" type="primary">SRR7976310_9_1</name>
</gene>
<evidence type="ECO:0000313" key="6">
    <source>
        <dbReference type="EMBL" id="DAD52727.1"/>
    </source>
</evidence>
<evidence type="ECO:0000256" key="1">
    <source>
        <dbReference type="ARBA" id="ARBA00022581"/>
    </source>
</evidence>
<reference evidence="6" key="1">
    <citation type="submission" date="2020-09" db="EMBL/GenBank/DDBJ databases">
        <title>Leviviricetes taxonomy.</title>
        <authorList>
            <person name="Stockdale S.R."/>
            <person name="Callanan J."/>
            <person name="Adriaenssens E.M."/>
            <person name="Kuhn J.H."/>
            <person name="Rumnieks J."/>
            <person name="Shkoporov A."/>
            <person name="Draper L.A."/>
            <person name="Ross P."/>
            <person name="Hill C."/>
        </authorList>
    </citation>
    <scope>NUCLEOTIDE SEQUENCE</scope>
</reference>
<comment type="similarity">
    <text evidence="5">Belongs to the Leviviricetes maturation protein family.</text>
</comment>
<dbReference type="Pfam" id="PF03863">
    <property type="entry name" value="Phage_mat-A"/>
    <property type="match status" value="1"/>
</dbReference>
<keyword evidence="1" id="KW-0945">Host-virus interaction</keyword>
<dbReference type="GO" id="GO:0039666">
    <property type="term" value="P:virion attachment to host cell pilus"/>
    <property type="evidence" value="ECO:0007669"/>
    <property type="project" value="UniProtKB-KW"/>
</dbReference>
<dbReference type="KEGG" id="vg:80401047"/>
<protein>
    <submittedName>
        <fullName evidence="6">Maturation protein</fullName>
    </submittedName>
</protein>
<keyword evidence="3" id="KW-1175">Viral attachment to host cell pilus</keyword>
<name>A0A8S5L5L4_9VIRU</name>
<evidence type="ECO:0000256" key="3">
    <source>
        <dbReference type="ARBA" id="ARBA00023104"/>
    </source>
</evidence>
<evidence type="ECO:0000256" key="5">
    <source>
        <dbReference type="ARBA" id="ARBA00035110"/>
    </source>
</evidence>
<dbReference type="GeneID" id="80401047"/>